<sequence>MKNPKVLIWDLETGGVNAFKADLGFILNFGYKWLGEKEVTVLKVSDYKGWFEKTRNLPVNDKPLLEAALKIMFQADMLVAHYGDRFDRRFFQGRCAIQGLMSPPPTIQRDTWRIARGAFAFSSNRLGNLAKTFQLAEKKHEKTANQWPGWWFRAMAGDKTAVEEMALYCAQDVRTTEKLYLKIRVYDNMQHPRLHPNRANCKLCGGSVHYEGFRTTTERKYKRYRCVNCGRWGHESKAEPRD</sequence>
<organism evidence="2">
    <name type="scientific">marine sediment metagenome</name>
    <dbReference type="NCBI Taxonomy" id="412755"/>
    <lineage>
        <taxon>unclassified sequences</taxon>
        <taxon>metagenomes</taxon>
        <taxon>ecological metagenomes</taxon>
    </lineage>
</organism>
<comment type="caution">
    <text evidence="2">The sequence shown here is derived from an EMBL/GenBank/DDBJ whole genome shotgun (WGS) entry which is preliminary data.</text>
</comment>
<gene>
    <name evidence="2" type="ORF">LCGC14_0474470</name>
</gene>
<evidence type="ECO:0000259" key="1">
    <source>
        <dbReference type="Pfam" id="PF13482"/>
    </source>
</evidence>
<dbReference type="InterPro" id="IPR038720">
    <property type="entry name" value="YprB_RNase_H-like_dom"/>
</dbReference>
<accession>A0A0F9SU52</accession>
<dbReference type="InterPro" id="IPR012337">
    <property type="entry name" value="RNaseH-like_sf"/>
</dbReference>
<protein>
    <recommendedName>
        <fullName evidence="1">YprB ribonuclease H-like domain-containing protein</fullName>
    </recommendedName>
</protein>
<evidence type="ECO:0000313" key="2">
    <source>
        <dbReference type="EMBL" id="KKN66157.1"/>
    </source>
</evidence>
<dbReference type="GO" id="GO:0003676">
    <property type="term" value="F:nucleic acid binding"/>
    <property type="evidence" value="ECO:0007669"/>
    <property type="project" value="InterPro"/>
</dbReference>
<dbReference type="Gene3D" id="3.30.420.10">
    <property type="entry name" value="Ribonuclease H-like superfamily/Ribonuclease H"/>
    <property type="match status" value="1"/>
</dbReference>
<dbReference type="InterPro" id="IPR036397">
    <property type="entry name" value="RNaseH_sf"/>
</dbReference>
<dbReference type="EMBL" id="LAZR01000509">
    <property type="protein sequence ID" value="KKN66157.1"/>
    <property type="molecule type" value="Genomic_DNA"/>
</dbReference>
<name>A0A0F9SU52_9ZZZZ</name>
<dbReference type="SUPFAM" id="SSF53098">
    <property type="entry name" value="Ribonuclease H-like"/>
    <property type="match status" value="1"/>
</dbReference>
<feature type="domain" description="YprB ribonuclease H-like" evidence="1">
    <location>
        <begin position="9"/>
        <end position="181"/>
    </location>
</feature>
<proteinExistence type="predicted"/>
<dbReference type="AlphaFoldDB" id="A0A0F9SU52"/>
<reference evidence="2" key="1">
    <citation type="journal article" date="2015" name="Nature">
        <title>Complex archaea that bridge the gap between prokaryotes and eukaryotes.</title>
        <authorList>
            <person name="Spang A."/>
            <person name="Saw J.H."/>
            <person name="Jorgensen S.L."/>
            <person name="Zaremba-Niedzwiedzka K."/>
            <person name="Martijn J."/>
            <person name="Lind A.E."/>
            <person name="van Eijk R."/>
            <person name="Schleper C."/>
            <person name="Guy L."/>
            <person name="Ettema T.J."/>
        </authorList>
    </citation>
    <scope>NUCLEOTIDE SEQUENCE</scope>
</reference>
<dbReference type="Pfam" id="PF13482">
    <property type="entry name" value="RNase_H_2"/>
    <property type="match status" value="1"/>
</dbReference>